<organism evidence="2 3">
    <name type="scientific">Lientehia hominis</name>
    <dbReference type="NCBI Taxonomy" id="2897778"/>
    <lineage>
        <taxon>Bacteria</taxon>
        <taxon>Bacillati</taxon>
        <taxon>Bacillota</taxon>
        <taxon>Clostridia</taxon>
        <taxon>Lachnospirales</taxon>
        <taxon>Lachnospiraceae</taxon>
        <taxon>Lientehia</taxon>
    </lineage>
</organism>
<dbReference type="Proteomes" id="UP001299265">
    <property type="component" value="Unassembled WGS sequence"/>
</dbReference>
<dbReference type="EMBL" id="JAJNOR010000008">
    <property type="protein sequence ID" value="MCD2493438.1"/>
    <property type="molecule type" value="Genomic_DNA"/>
</dbReference>
<comment type="caution">
    <text evidence="2">The sequence shown here is derived from an EMBL/GenBank/DDBJ whole genome shotgun (WGS) entry which is preliminary data.</text>
</comment>
<feature type="compositionally biased region" description="Basic and acidic residues" evidence="1">
    <location>
        <begin position="111"/>
        <end position="127"/>
    </location>
</feature>
<reference evidence="2 3" key="1">
    <citation type="submission" date="2021-11" db="EMBL/GenBank/DDBJ databases">
        <title>Lacrimispora sp. nov. NSJ-141 isolated from human feces.</title>
        <authorList>
            <person name="Abdugheni R."/>
        </authorList>
    </citation>
    <scope>NUCLEOTIDE SEQUENCE [LARGE SCALE GENOMIC DNA]</scope>
    <source>
        <strain evidence="2 3">NSJ-141</strain>
    </source>
</reference>
<dbReference type="AlphaFoldDB" id="A0AAP2W8F1"/>
<protein>
    <submittedName>
        <fullName evidence="2">Uncharacterized protein</fullName>
    </submittedName>
</protein>
<feature type="region of interest" description="Disordered" evidence="1">
    <location>
        <begin position="83"/>
        <end position="127"/>
    </location>
</feature>
<evidence type="ECO:0000313" key="3">
    <source>
        <dbReference type="Proteomes" id="UP001299265"/>
    </source>
</evidence>
<gene>
    <name evidence="2" type="ORF">LQE92_12515</name>
</gene>
<accession>A0AAP2W8F1</accession>
<sequence>MKFGFYLPAAGKILLTPLRRSPYDGIGSFLLLLFPHRNNLQFVLKAIEAATEARRRKACGPCGYPILFWNQEYSACLKRCGRQETGGTIPGRPKGERRRAAAGVPQAEGGRNGKSDSVSERTGDGKS</sequence>
<dbReference type="RefSeq" id="WP_231063292.1">
    <property type="nucleotide sequence ID" value="NZ_JAJNOR010000008.1"/>
</dbReference>
<name>A0AAP2W8F1_9FIRM</name>
<keyword evidence="3" id="KW-1185">Reference proteome</keyword>
<evidence type="ECO:0000256" key="1">
    <source>
        <dbReference type="SAM" id="MobiDB-lite"/>
    </source>
</evidence>
<proteinExistence type="predicted"/>
<evidence type="ECO:0000313" key="2">
    <source>
        <dbReference type="EMBL" id="MCD2493438.1"/>
    </source>
</evidence>